<evidence type="ECO:0000313" key="2">
    <source>
        <dbReference type="EMBL" id="CAA2977397.1"/>
    </source>
</evidence>
<accession>A0A8S0RFN7</accession>
<dbReference type="OrthoDB" id="10248904at2759"/>
<feature type="domain" description="Glycogen debranching enzyme central" evidence="1">
    <location>
        <begin position="8"/>
        <end position="166"/>
    </location>
</feature>
<dbReference type="InterPro" id="IPR032788">
    <property type="entry name" value="AGL_central"/>
</dbReference>
<dbReference type="PANTHER" id="PTHR10569">
    <property type="entry name" value="GLYCOGEN DEBRANCHING ENZYME"/>
    <property type="match status" value="1"/>
</dbReference>
<name>A0A8S0RFN7_OLEEU</name>
<evidence type="ECO:0000313" key="3">
    <source>
        <dbReference type="Proteomes" id="UP000594638"/>
    </source>
</evidence>
<feature type="non-terminal residue" evidence="2">
    <location>
        <position position="1"/>
    </location>
</feature>
<dbReference type="AlphaFoldDB" id="A0A8S0RFN7"/>
<dbReference type="Proteomes" id="UP000594638">
    <property type="component" value="Unassembled WGS sequence"/>
</dbReference>
<keyword evidence="3" id="KW-1185">Reference proteome</keyword>
<dbReference type="InterPro" id="IPR010401">
    <property type="entry name" value="AGL/Gdb1"/>
</dbReference>
<dbReference type="EMBL" id="CACTIH010003527">
    <property type="protein sequence ID" value="CAA2977397.1"/>
    <property type="molecule type" value="Genomic_DNA"/>
</dbReference>
<evidence type="ECO:0000259" key="1">
    <source>
        <dbReference type="Pfam" id="PF14702"/>
    </source>
</evidence>
<gene>
    <name evidence="2" type="ORF">OLEA9_A105086</name>
</gene>
<sequence>AQAYGDPEKWTRNDKFINGLPSFKVKIFNSNAEPKASKLAKIVQSDVDKAEIHFDEFQFLPSSVIAVEICLSERQIAALKLLNEWQFNAEQFDLNLSDVNFILFRCAEEGDPKPYELPGFEKFTYSGLYGLMYHLEKVRNNQDQAHPLAMNLRQGAWLSDYIVSRLHQRTSTKALGEHLQLALRQVDLLPR</sequence>
<dbReference type="GO" id="GO:0004134">
    <property type="term" value="F:4-alpha-glucanotransferase activity"/>
    <property type="evidence" value="ECO:0007669"/>
    <property type="project" value="InterPro"/>
</dbReference>
<dbReference type="GO" id="GO:0005980">
    <property type="term" value="P:glycogen catabolic process"/>
    <property type="evidence" value="ECO:0007669"/>
    <property type="project" value="InterPro"/>
</dbReference>
<protein>
    <recommendedName>
        <fullName evidence="1">Glycogen debranching enzyme central domain-containing protein</fullName>
    </recommendedName>
</protein>
<feature type="non-terminal residue" evidence="2">
    <location>
        <position position="191"/>
    </location>
</feature>
<proteinExistence type="predicted"/>
<reference evidence="2 3" key="1">
    <citation type="submission" date="2019-12" db="EMBL/GenBank/DDBJ databases">
        <authorList>
            <person name="Alioto T."/>
            <person name="Alioto T."/>
            <person name="Gomez Garrido J."/>
        </authorList>
    </citation>
    <scope>NUCLEOTIDE SEQUENCE [LARGE SCALE GENOMIC DNA]</scope>
</reference>
<organism evidence="2 3">
    <name type="scientific">Olea europaea subsp. europaea</name>
    <dbReference type="NCBI Taxonomy" id="158383"/>
    <lineage>
        <taxon>Eukaryota</taxon>
        <taxon>Viridiplantae</taxon>
        <taxon>Streptophyta</taxon>
        <taxon>Embryophyta</taxon>
        <taxon>Tracheophyta</taxon>
        <taxon>Spermatophyta</taxon>
        <taxon>Magnoliopsida</taxon>
        <taxon>eudicotyledons</taxon>
        <taxon>Gunneridae</taxon>
        <taxon>Pentapetalae</taxon>
        <taxon>asterids</taxon>
        <taxon>lamiids</taxon>
        <taxon>Lamiales</taxon>
        <taxon>Oleaceae</taxon>
        <taxon>Oleeae</taxon>
        <taxon>Olea</taxon>
    </lineage>
</organism>
<dbReference type="Gramene" id="OE9A105086T1">
    <property type="protein sequence ID" value="OE9A105086C1"/>
    <property type="gene ID" value="OE9A105086"/>
</dbReference>
<comment type="caution">
    <text evidence="2">The sequence shown here is derived from an EMBL/GenBank/DDBJ whole genome shotgun (WGS) entry which is preliminary data.</text>
</comment>
<dbReference type="PANTHER" id="PTHR10569:SF2">
    <property type="entry name" value="GLYCOGEN DEBRANCHING ENZYME"/>
    <property type="match status" value="1"/>
</dbReference>
<dbReference type="Pfam" id="PF14702">
    <property type="entry name" value="hGDE_central"/>
    <property type="match status" value="1"/>
</dbReference>
<dbReference type="GO" id="GO:0004135">
    <property type="term" value="F:amylo-alpha-1,6-glucosidase activity"/>
    <property type="evidence" value="ECO:0007669"/>
    <property type="project" value="InterPro"/>
</dbReference>